<dbReference type="Proteomes" id="UP000824782">
    <property type="component" value="Unassembled WGS sequence"/>
</dbReference>
<dbReference type="PANTHER" id="PTHR13076">
    <property type="entry name" value="COILED-COIL AND C2 DOMAIN-CONTAINING PROTEIN 1-LIKE"/>
    <property type="match status" value="1"/>
</dbReference>
<evidence type="ECO:0000313" key="2">
    <source>
        <dbReference type="EMBL" id="KAG8534793.1"/>
    </source>
</evidence>
<evidence type="ECO:0000313" key="3">
    <source>
        <dbReference type="Proteomes" id="UP000824782"/>
    </source>
</evidence>
<evidence type="ECO:0000256" key="1">
    <source>
        <dbReference type="SAM" id="MobiDB-lite"/>
    </source>
</evidence>
<feature type="non-terminal residue" evidence="2">
    <location>
        <position position="1"/>
    </location>
</feature>
<name>A0AAV6YLS9_ENGPU</name>
<dbReference type="EMBL" id="WNYA01090501">
    <property type="protein sequence ID" value="KAG8534793.1"/>
    <property type="molecule type" value="Genomic_DNA"/>
</dbReference>
<dbReference type="AlphaFoldDB" id="A0AAV6YLS9"/>
<reference evidence="2" key="1">
    <citation type="thesis" date="2020" institute="ProQuest LLC" country="789 East Eisenhower Parkway, Ann Arbor, MI, USA">
        <title>Comparative Genomics and Chromosome Evolution.</title>
        <authorList>
            <person name="Mudd A.B."/>
        </authorList>
    </citation>
    <scope>NUCLEOTIDE SEQUENCE</scope>
    <source>
        <strain evidence="2">237g6f4</strain>
        <tissue evidence="2">Blood</tissue>
    </source>
</reference>
<organism evidence="2 3">
    <name type="scientific">Engystomops pustulosus</name>
    <name type="common">Tungara frog</name>
    <name type="synonym">Physalaemus pustulosus</name>
    <dbReference type="NCBI Taxonomy" id="76066"/>
    <lineage>
        <taxon>Eukaryota</taxon>
        <taxon>Metazoa</taxon>
        <taxon>Chordata</taxon>
        <taxon>Craniata</taxon>
        <taxon>Vertebrata</taxon>
        <taxon>Euteleostomi</taxon>
        <taxon>Amphibia</taxon>
        <taxon>Batrachia</taxon>
        <taxon>Anura</taxon>
        <taxon>Neobatrachia</taxon>
        <taxon>Hyloidea</taxon>
        <taxon>Leptodactylidae</taxon>
        <taxon>Leiuperinae</taxon>
        <taxon>Engystomops</taxon>
    </lineage>
</organism>
<dbReference type="InterPro" id="IPR039725">
    <property type="entry name" value="CC2D1A/B"/>
</dbReference>
<feature type="non-terminal residue" evidence="2">
    <location>
        <position position="130"/>
    </location>
</feature>
<gene>
    <name evidence="2" type="ORF">GDO81_018523</name>
</gene>
<feature type="compositionally biased region" description="Low complexity" evidence="1">
    <location>
        <begin position="102"/>
        <end position="119"/>
    </location>
</feature>
<comment type="caution">
    <text evidence="2">The sequence shown here is derived from an EMBL/GenBank/DDBJ whole genome shotgun (WGS) entry which is preliminary data.</text>
</comment>
<accession>A0AAV6YLS9</accession>
<proteinExistence type="predicted"/>
<dbReference type="GO" id="GO:0001227">
    <property type="term" value="F:DNA-binding transcription repressor activity, RNA polymerase II-specific"/>
    <property type="evidence" value="ECO:0007669"/>
    <property type="project" value="InterPro"/>
</dbReference>
<feature type="region of interest" description="Disordered" evidence="1">
    <location>
        <begin position="87"/>
        <end position="130"/>
    </location>
</feature>
<keyword evidence="3" id="KW-1185">Reference proteome</keyword>
<dbReference type="PANTHER" id="PTHR13076:SF5">
    <property type="entry name" value="COILED-COIL AND C2 DOMAIN-CONTAINING PROTEIN 1B"/>
    <property type="match status" value="1"/>
</dbReference>
<feature type="compositionally biased region" description="Polar residues" evidence="1">
    <location>
        <begin position="120"/>
        <end position="130"/>
    </location>
</feature>
<sequence>LGLFVDFNPEDMMMGLPDDPDDGDLEAELAALTGVKAAPKAKPKGKAPLPMDHIEKLAQECMRDLDAEEEDDEDLEEDEDLLAELQEVVGEDEEENSSASDVLQETAAQQVEEAEAALTSSANTFKSPSQ</sequence>
<protein>
    <submittedName>
        <fullName evidence="2">Uncharacterized protein</fullName>
    </submittedName>
</protein>